<evidence type="ECO:0000313" key="1">
    <source>
        <dbReference type="EMBL" id="ALV08249.1"/>
    </source>
</evidence>
<dbReference type="Proteomes" id="UP000060699">
    <property type="component" value="Chromosome"/>
</dbReference>
<keyword evidence="2" id="KW-1185">Reference proteome</keyword>
<dbReference type="KEGG" id="rdp:RD2015_3798"/>
<organism evidence="1 2">
    <name type="scientific">Roseateles depolymerans</name>
    <dbReference type="NCBI Taxonomy" id="76731"/>
    <lineage>
        <taxon>Bacteria</taxon>
        <taxon>Pseudomonadati</taxon>
        <taxon>Pseudomonadota</taxon>
        <taxon>Betaproteobacteria</taxon>
        <taxon>Burkholderiales</taxon>
        <taxon>Sphaerotilaceae</taxon>
        <taxon>Roseateles</taxon>
    </lineage>
</organism>
<dbReference type="AlphaFoldDB" id="A0A0U3MIK9"/>
<dbReference type="EMBL" id="CP013729">
    <property type="protein sequence ID" value="ALV08249.1"/>
    <property type="molecule type" value="Genomic_DNA"/>
</dbReference>
<gene>
    <name evidence="1" type="ORF">RD2015_3798</name>
</gene>
<protein>
    <submittedName>
        <fullName evidence="1">Uncharacterized protein</fullName>
    </submittedName>
</protein>
<evidence type="ECO:0000313" key="2">
    <source>
        <dbReference type="Proteomes" id="UP000060699"/>
    </source>
</evidence>
<dbReference type="STRING" id="76731.RD2015_3798"/>
<dbReference type="PATRIC" id="fig|76731.3.peg.3890"/>
<accession>A0A0U3MIK9</accession>
<sequence length="285" mass="30543">MASNSIRVLDLTARVGELAIEQVGSALSGHPGQGPGHYSVSLSGTGSGPAFDWIRPAIGGTTAPDDIAPRALILVLGPGSQATARAALTQAWAQEVDYVRVLILPSAIVEEMTLMPLVKERQSTTTHVYRLPDSSPETLWFVLLEEFNKIVAQFAIDFSTKDGISPMNNLNDSIQACMAIDGAMAAALVDYRSGMCLAQQGTALNLDLAAAGNTQVVRAKLKTMESLGLRKGIEDILITLGDQYHLIRLVPNNDGLFLYLVLDKAKGNLALARYKLTDIERGLKV</sequence>
<name>A0A0U3MIK9_9BURK</name>
<reference evidence="1 2" key="1">
    <citation type="submission" date="2015-12" db="EMBL/GenBank/DDBJ databases">
        <title>Complete genome of Roseateles depolymerans KCTC 42856.</title>
        <authorList>
            <person name="Kim K.M."/>
        </authorList>
    </citation>
    <scope>NUCLEOTIDE SEQUENCE [LARGE SCALE GENOMIC DNA]</scope>
    <source>
        <strain evidence="1 2">KCTC 42856</strain>
    </source>
</reference>
<proteinExistence type="predicted"/>